<reference evidence="2" key="1">
    <citation type="submission" date="2021-02" db="EMBL/GenBank/DDBJ databases">
        <authorList>
            <person name="Dougan E. K."/>
            <person name="Rhodes N."/>
            <person name="Thang M."/>
            <person name="Chan C."/>
        </authorList>
    </citation>
    <scope>NUCLEOTIDE SEQUENCE</scope>
</reference>
<evidence type="ECO:0000313" key="3">
    <source>
        <dbReference type="Proteomes" id="UP000649617"/>
    </source>
</evidence>
<gene>
    <name evidence="2" type="primary">HUP3</name>
    <name evidence="2" type="ORF">SPIL2461_LOCUS11787</name>
</gene>
<name>A0A812S8M3_SYMPI</name>
<accession>A0A812S8M3</accession>
<keyword evidence="3" id="KW-1185">Reference proteome</keyword>
<feature type="non-terminal residue" evidence="2">
    <location>
        <position position="1"/>
    </location>
</feature>
<feature type="region of interest" description="Disordered" evidence="1">
    <location>
        <begin position="18"/>
        <end position="90"/>
    </location>
</feature>
<feature type="compositionally biased region" description="Basic residues" evidence="1">
    <location>
        <begin position="76"/>
        <end position="90"/>
    </location>
</feature>
<dbReference type="EMBL" id="CAJNIZ010023258">
    <property type="protein sequence ID" value="CAE7467617.1"/>
    <property type="molecule type" value="Genomic_DNA"/>
</dbReference>
<dbReference type="AlphaFoldDB" id="A0A812S8M3"/>
<sequence>VHHADPRLEHVHYRLLRSNGSNGGAASDSQFHPSLPVPDHGTADRRSHSGVEFAGDQGCRAHRGPEWPSDGEGHSILRRGRNVRAGRGRV</sequence>
<dbReference type="Proteomes" id="UP000649617">
    <property type="component" value="Unassembled WGS sequence"/>
</dbReference>
<feature type="non-terminal residue" evidence="2">
    <location>
        <position position="90"/>
    </location>
</feature>
<dbReference type="OrthoDB" id="10574508at2759"/>
<proteinExistence type="predicted"/>
<feature type="compositionally biased region" description="Low complexity" evidence="1">
    <location>
        <begin position="18"/>
        <end position="27"/>
    </location>
</feature>
<comment type="caution">
    <text evidence="2">The sequence shown here is derived from an EMBL/GenBank/DDBJ whole genome shotgun (WGS) entry which is preliminary data.</text>
</comment>
<evidence type="ECO:0000313" key="2">
    <source>
        <dbReference type="EMBL" id="CAE7467617.1"/>
    </source>
</evidence>
<evidence type="ECO:0000256" key="1">
    <source>
        <dbReference type="SAM" id="MobiDB-lite"/>
    </source>
</evidence>
<organism evidence="2 3">
    <name type="scientific">Symbiodinium pilosum</name>
    <name type="common">Dinoflagellate</name>
    <dbReference type="NCBI Taxonomy" id="2952"/>
    <lineage>
        <taxon>Eukaryota</taxon>
        <taxon>Sar</taxon>
        <taxon>Alveolata</taxon>
        <taxon>Dinophyceae</taxon>
        <taxon>Suessiales</taxon>
        <taxon>Symbiodiniaceae</taxon>
        <taxon>Symbiodinium</taxon>
    </lineage>
</organism>
<protein>
    <submittedName>
        <fullName evidence="2">HUP3 protein</fullName>
    </submittedName>
</protein>